<dbReference type="AlphaFoldDB" id="A0A1V9XS46"/>
<evidence type="ECO:0000313" key="1">
    <source>
        <dbReference type="EMBL" id="OQR76317.1"/>
    </source>
</evidence>
<dbReference type="GO" id="GO:0005840">
    <property type="term" value="C:ribosome"/>
    <property type="evidence" value="ECO:0007669"/>
    <property type="project" value="UniProtKB-KW"/>
</dbReference>
<dbReference type="Proteomes" id="UP000192247">
    <property type="component" value="Unassembled WGS sequence"/>
</dbReference>
<name>A0A1V9XS46_9ACAR</name>
<proteinExistence type="predicted"/>
<accession>A0A1V9XS46</accession>
<dbReference type="OrthoDB" id="5847109at2759"/>
<comment type="caution">
    <text evidence="1">The sequence shown here is derived from an EMBL/GenBank/DDBJ whole genome shotgun (WGS) entry which is preliminary data.</text>
</comment>
<sequence length="74" mass="9077">MQNQWIITSINIMKTPEDRPLKFCGVHRLNCGLWIHAVPGRDRKLWRKTPEQLDQLRKHVFCRRHECKVRSWHF</sequence>
<protein>
    <submittedName>
        <fullName evidence="1">39S ribosomal protein L35</fullName>
    </submittedName>
</protein>
<organism evidence="1 2">
    <name type="scientific">Tropilaelaps mercedesae</name>
    <dbReference type="NCBI Taxonomy" id="418985"/>
    <lineage>
        <taxon>Eukaryota</taxon>
        <taxon>Metazoa</taxon>
        <taxon>Ecdysozoa</taxon>
        <taxon>Arthropoda</taxon>
        <taxon>Chelicerata</taxon>
        <taxon>Arachnida</taxon>
        <taxon>Acari</taxon>
        <taxon>Parasitiformes</taxon>
        <taxon>Mesostigmata</taxon>
        <taxon>Gamasina</taxon>
        <taxon>Dermanyssoidea</taxon>
        <taxon>Laelapidae</taxon>
        <taxon>Tropilaelaps</taxon>
    </lineage>
</organism>
<reference evidence="1 2" key="1">
    <citation type="journal article" date="2017" name="Gigascience">
        <title>Draft genome of the honey bee ectoparasitic mite, Tropilaelaps mercedesae, is shaped by the parasitic life history.</title>
        <authorList>
            <person name="Dong X."/>
            <person name="Armstrong S.D."/>
            <person name="Xia D."/>
            <person name="Makepeace B.L."/>
            <person name="Darby A.C."/>
            <person name="Kadowaki T."/>
        </authorList>
    </citation>
    <scope>NUCLEOTIDE SEQUENCE [LARGE SCALE GENOMIC DNA]</scope>
    <source>
        <strain evidence="1">Wuxi-XJTLU</strain>
    </source>
</reference>
<dbReference type="EMBL" id="MNPL01004959">
    <property type="protein sequence ID" value="OQR76317.1"/>
    <property type="molecule type" value="Genomic_DNA"/>
</dbReference>
<gene>
    <name evidence="1" type="ORF">BIW11_07850</name>
</gene>
<evidence type="ECO:0000313" key="2">
    <source>
        <dbReference type="Proteomes" id="UP000192247"/>
    </source>
</evidence>
<keyword evidence="1" id="KW-0687">Ribonucleoprotein</keyword>
<keyword evidence="2" id="KW-1185">Reference proteome</keyword>
<dbReference type="InParanoid" id="A0A1V9XS46"/>
<keyword evidence="1" id="KW-0689">Ribosomal protein</keyword>